<keyword evidence="2" id="KW-0067">ATP-binding</keyword>
<dbReference type="GO" id="GO:0005524">
    <property type="term" value="F:ATP binding"/>
    <property type="evidence" value="ECO:0007669"/>
    <property type="project" value="UniProtKB-KW"/>
</dbReference>
<name>A0AAC9HWI9_9PSEU</name>
<dbReference type="EC" id="6.2.1.3" evidence="4"/>
<dbReference type="PROSITE" id="PS00455">
    <property type="entry name" value="AMP_BINDING"/>
    <property type="match status" value="1"/>
</dbReference>
<sequence>MTELSVPPLATAPAEGGLADIIYLNATEAPNKVVFNRKTGDVWSDVTTTMFRDEVTAVAKGLVAAGIKQGDRVALLARTRYEWTLLDFAIWTAGAITVPVYATSSKEQIRWILSDSGAVAAVVENQANADDVEVARSELSDLTTVWQIEDGAVDAMIEAGKDVPDEELTKRRKAVKIDDPATIIYTSGTTGRPKGCILTHANFFAEVDNAIAKLPQLFTHQSAELPEPVTLLFLPVAHVFGRMVQVAVARARVRTAHTPDIVDLTTDLQAIKPTFILSVPHVFEKVFNRAQRKAKSEGKGAIFDLAAKTAIAYSKALDAGRPSLLLKGKHLLFDKLVFSKLRTVLGGKVRYAISGGAPLGERLSHFYRGIGLHIFEGYGLTETTAAAVFNTPDKIKLGTVGQPMPGTSLRIAADGELLLKGGVIFREYWNNPTASAEAFTDGWFATGDLGELDSDGYLRITGRKKEILVTAGGKNVAPAGIEDVIRGHALVSQALVVGDAKPFIAALITIDLESFPQWKSEHDKPADATVADLAEDPDLIAAVQEAVDAGNEMVSRAESVRKFRILTSDFTIEDGHVTPSLKLRRAAITTDFAAEIAELYRK</sequence>
<dbReference type="KEGG" id="ahm:TL08_25010"/>
<evidence type="ECO:0000313" key="4">
    <source>
        <dbReference type="EMBL" id="AOS65780.1"/>
    </source>
</evidence>
<evidence type="ECO:0000256" key="1">
    <source>
        <dbReference type="ARBA" id="ARBA00022741"/>
    </source>
</evidence>
<accession>A0AAC9HWI9</accession>
<keyword evidence="5" id="KW-1185">Reference proteome</keyword>
<feature type="domain" description="AMP-dependent synthetase/ligase" evidence="3">
    <location>
        <begin position="25"/>
        <end position="429"/>
    </location>
</feature>
<dbReference type="RefSeq" id="WP_069852539.1">
    <property type="nucleotide sequence ID" value="NZ_CP014859.1"/>
</dbReference>
<dbReference type="SUPFAM" id="SSF56801">
    <property type="entry name" value="Acetyl-CoA synthetase-like"/>
    <property type="match status" value="1"/>
</dbReference>
<dbReference type="GO" id="GO:0016020">
    <property type="term" value="C:membrane"/>
    <property type="evidence" value="ECO:0007669"/>
    <property type="project" value="TreeGrafter"/>
</dbReference>
<dbReference type="PANTHER" id="PTHR43272">
    <property type="entry name" value="LONG-CHAIN-FATTY-ACID--COA LIGASE"/>
    <property type="match status" value="1"/>
</dbReference>
<proteinExistence type="predicted"/>
<dbReference type="Pfam" id="PF00501">
    <property type="entry name" value="AMP-binding"/>
    <property type="match status" value="1"/>
</dbReference>
<evidence type="ECO:0000259" key="3">
    <source>
        <dbReference type="Pfam" id="PF00501"/>
    </source>
</evidence>
<keyword evidence="4" id="KW-0436">Ligase</keyword>
<dbReference type="InterPro" id="IPR042099">
    <property type="entry name" value="ANL_N_sf"/>
</dbReference>
<keyword evidence="1" id="KW-0547">Nucleotide-binding</keyword>
<dbReference type="InterPro" id="IPR020845">
    <property type="entry name" value="AMP-binding_CS"/>
</dbReference>
<dbReference type="Pfam" id="PF23562">
    <property type="entry name" value="AMP-binding_C_3"/>
    <property type="match status" value="1"/>
</dbReference>
<evidence type="ECO:0000313" key="5">
    <source>
        <dbReference type="Proteomes" id="UP000095210"/>
    </source>
</evidence>
<dbReference type="Proteomes" id="UP000095210">
    <property type="component" value="Chromosome"/>
</dbReference>
<dbReference type="CDD" id="cd05907">
    <property type="entry name" value="VL_LC_FACS_like"/>
    <property type="match status" value="1"/>
</dbReference>
<dbReference type="InterPro" id="IPR000873">
    <property type="entry name" value="AMP-dep_synth/lig_dom"/>
</dbReference>
<dbReference type="PANTHER" id="PTHR43272:SF33">
    <property type="entry name" value="AMP-BINDING DOMAIN-CONTAINING PROTEIN-RELATED"/>
    <property type="match status" value="1"/>
</dbReference>
<dbReference type="Gene3D" id="3.40.50.12780">
    <property type="entry name" value="N-terminal domain of ligase-like"/>
    <property type="match status" value="1"/>
</dbReference>
<reference evidence="5" key="1">
    <citation type="submission" date="2016-03" db="EMBL/GenBank/DDBJ databases">
        <title>Complete genome sequence of the type strain Actinoalloteichus hymeniacidonis DSM 45092.</title>
        <authorList>
            <person name="Schaffert L."/>
            <person name="Albersmeier A."/>
            <person name="Winkler A."/>
            <person name="Kalinowski J."/>
            <person name="Zotchev S."/>
            <person name="Ruckert C."/>
        </authorList>
    </citation>
    <scope>NUCLEOTIDE SEQUENCE [LARGE SCALE GENOMIC DNA]</scope>
    <source>
        <strain evidence="5">HPA177(T) (DSM 45092(T))</strain>
    </source>
</reference>
<dbReference type="EMBL" id="CP014859">
    <property type="protein sequence ID" value="AOS65780.1"/>
    <property type="molecule type" value="Genomic_DNA"/>
</dbReference>
<dbReference type="AlphaFoldDB" id="A0AAC9HWI9"/>
<dbReference type="GO" id="GO:0004467">
    <property type="term" value="F:long-chain fatty acid-CoA ligase activity"/>
    <property type="evidence" value="ECO:0007669"/>
    <property type="project" value="UniProtKB-EC"/>
</dbReference>
<protein>
    <submittedName>
        <fullName evidence="4">AMP-forming long-chain acyl-CoA synthetase</fullName>
        <ecNumber evidence="4">6.2.1.3</ecNumber>
    </submittedName>
</protein>
<evidence type="ECO:0000256" key="2">
    <source>
        <dbReference type="ARBA" id="ARBA00022840"/>
    </source>
</evidence>
<organism evidence="4 5">
    <name type="scientific">Actinoalloteichus hymeniacidonis</name>
    <dbReference type="NCBI Taxonomy" id="340345"/>
    <lineage>
        <taxon>Bacteria</taxon>
        <taxon>Bacillati</taxon>
        <taxon>Actinomycetota</taxon>
        <taxon>Actinomycetes</taxon>
        <taxon>Pseudonocardiales</taxon>
        <taxon>Pseudonocardiaceae</taxon>
        <taxon>Actinoalloteichus</taxon>
    </lineage>
</organism>
<gene>
    <name evidence="4" type="ORF">TL08_25010</name>
</gene>